<name>A0AAW8FQ09_9ACTN</name>
<sequence>MPGLLRAFVQDADATFSRAVAAGAVVVTSLADSAFGQRTVMTD</sequence>
<protein>
    <submittedName>
        <fullName evidence="1">Glyoxalase superfamily protein PhnB</fullName>
    </submittedName>
</protein>
<accession>A0AAW8FQ09</accession>
<organism evidence="1 2">
    <name type="scientific">Streptomyces canus</name>
    <dbReference type="NCBI Taxonomy" id="58343"/>
    <lineage>
        <taxon>Bacteria</taxon>
        <taxon>Bacillati</taxon>
        <taxon>Actinomycetota</taxon>
        <taxon>Actinomycetes</taxon>
        <taxon>Kitasatosporales</taxon>
        <taxon>Streptomycetaceae</taxon>
        <taxon>Streptomyces</taxon>
        <taxon>Streptomyces aurantiacus group</taxon>
    </lineage>
</organism>
<dbReference type="EMBL" id="JAUSZV010000005">
    <property type="protein sequence ID" value="MDQ0911167.1"/>
    <property type="molecule type" value="Genomic_DNA"/>
</dbReference>
<dbReference type="AlphaFoldDB" id="A0AAW8FQ09"/>
<gene>
    <name evidence="1" type="ORF">QFZ22_007152</name>
</gene>
<dbReference type="Gene3D" id="3.30.720.110">
    <property type="match status" value="1"/>
</dbReference>
<reference evidence="1" key="1">
    <citation type="submission" date="2023-07" db="EMBL/GenBank/DDBJ databases">
        <title>Comparative genomics of wheat-associated soil bacteria to identify genetic determinants of phenazine resistance.</title>
        <authorList>
            <person name="Mouncey N."/>
        </authorList>
    </citation>
    <scope>NUCLEOTIDE SEQUENCE</scope>
    <source>
        <strain evidence="1">V4I22</strain>
    </source>
</reference>
<evidence type="ECO:0000313" key="1">
    <source>
        <dbReference type="EMBL" id="MDQ0911167.1"/>
    </source>
</evidence>
<dbReference type="Proteomes" id="UP001234216">
    <property type="component" value="Unassembled WGS sequence"/>
</dbReference>
<comment type="caution">
    <text evidence="1">The sequence shown here is derived from an EMBL/GenBank/DDBJ whole genome shotgun (WGS) entry which is preliminary data.</text>
</comment>
<evidence type="ECO:0000313" key="2">
    <source>
        <dbReference type="Proteomes" id="UP001234216"/>
    </source>
</evidence>
<proteinExistence type="predicted"/>